<dbReference type="SUPFAM" id="SSF56672">
    <property type="entry name" value="DNA/RNA polymerases"/>
    <property type="match status" value="1"/>
</dbReference>
<sequence>MMHKSEEYSLDDVLKHIRIEEETLNQNKRGKSLMSANSLQAGNFKGKGKVVRSGIWVHKRRVLRNLDKNQTPCKGSKEPDRKSGPLTTNTVAEIEDLVENLSMEEINMLAETRSMVMASRGGWFLDTGATIHVCDSKSKFTEYHDVNDGKQNDLYVGKAYRDRGMYRLSLKDNAEDLDDDSDGAVGEALPVGDDAPDESAGSNVMPVDDGSNGSVEGLASGLDEFVFLSDEFVFSGNVILGYAKNSKAYRLLNKESRVIVESGEVEFFKDKFSEDVETSERTLDSNLPGTSRDRTQKKVTREVIFSINIDDDPKTFKEAMSSRDASLWKEAINDEMDSIMGNGTWVLIDLPKGSKPIGSKWIFKRKRHPDGTVPTFKARLVAKGYRHREGMDYFDIYAPVARISSIRSLIAISSLKGLYIHQMDVKTTFLNGYLNEEVYMEQPKEFVMPGQENKVCRLVKSLYGLKQAPK</sequence>
<evidence type="ECO:0000259" key="2">
    <source>
        <dbReference type="Pfam" id="PF07727"/>
    </source>
</evidence>
<name>A0AA38U5W2_9ASTR</name>
<dbReference type="InterPro" id="IPR043502">
    <property type="entry name" value="DNA/RNA_pol_sf"/>
</dbReference>
<dbReference type="Pfam" id="PF07727">
    <property type="entry name" value="RVT_2"/>
    <property type="match status" value="1"/>
</dbReference>
<feature type="domain" description="Retroviral polymerase SH3-like" evidence="3">
    <location>
        <begin position="238"/>
        <end position="277"/>
    </location>
</feature>
<reference evidence="4" key="1">
    <citation type="submission" date="2023-03" db="EMBL/GenBank/DDBJ databases">
        <title>Chromosome-scale reference genome and RAD-based genetic map of yellow starthistle (Centaurea solstitialis) reveal putative structural variation and QTLs associated with invader traits.</title>
        <authorList>
            <person name="Reatini B."/>
            <person name="Cang F.A."/>
            <person name="Jiang Q."/>
            <person name="Mckibben M.T.W."/>
            <person name="Barker M.S."/>
            <person name="Rieseberg L.H."/>
            <person name="Dlugosch K.M."/>
        </authorList>
    </citation>
    <scope>NUCLEOTIDE SEQUENCE</scope>
    <source>
        <strain evidence="4">CAN-66</strain>
        <tissue evidence="4">Leaf</tissue>
    </source>
</reference>
<evidence type="ECO:0000313" key="4">
    <source>
        <dbReference type="EMBL" id="KAJ9566671.1"/>
    </source>
</evidence>
<organism evidence="4 5">
    <name type="scientific">Centaurea solstitialis</name>
    <name type="common">yellow star-thistle</name>
    <dbReference type="NCBI Taxonomy" id="347529"/>
    <lineage>
        <taxon>Eukaryota</taxon>
        <taxon>Viridiplantae</taxon>
        <taxon>Streptophyta</taxon>
        <taxon>Embryophyta</taxon>
        <taxon>Tracheophyta</taxon>
        <taxon>Spermatophyta</taxon>
        <taxon>Magnoliopsida</taxon>
        <taxon>eudicotyledons</taxon>
        <taxon>Gunneridae</taxon>
        <taxon>Pentapetalae</taxon>
        <taxon>asterids</taxon>
        <taxon>campanulids</taxon>
        <taxon>Asterales</taxon>
        <taxon>Asteraceae</taxon>
        <taxon>Carduoideae</taxon>
        <taxon>Cardueae</taxon>
        <taxon>Centaureinae</taxon>
        <taxon>Centaurea</taxon>
    </lineage>
</organism>
<dbReference type="Pfam" id="PF25597">
    <property type="entry name" value="SH3_retrovirus"/>
    <property type="match status" value="1"/>
</dbReference>
<protein>
    <recommendedName>
        <fullName evidence="6">Reverse transcriptase Ty1/copia-type domain-containing protein</fullName>
    </recommendedName>
</protein>
<feature type="domain" description="Reverse transcriptase Ty1/copia-type" evidence="2">
    <location>
        <begin position="342"/>
        <end position="469"/>
    </location>
</feature>
<keyword evidence="5" id="KW-1185">Reference proteome</keyword>
<comment type="caution">
    <text evidence="4">The sequence shown here is derived from an EMBL/GenBank/DDBJ whole genome shotgun (WGS) entry which is preliminary data.</text>
</comment>
<dbReference type="EMBL" id="JARYMX010000001">
    <property type="protein sequence ID" value="KAJ9566671.1"/>
    <property type="molecule type" value="Genomic_DNA"/>
</dbReference>
<evidence type="ECO:0000313" key="5">
    <source>
        <dbReference type="Proteomes" id="UP001172457"/>
    </source>
</evidence>
<evidence type="ECO:0008006" key="6">
    <source>
        <dbReference type="Google" id="ProtNLM"/>
    </source>
</evidence>
<dbReference type="InterPro" id="IPR013103">
    <property type="entry name" value="RVT_2"/>
</dbReference>
<dbReference type="AlphaFoldDB" id="A0AA38U5W2"/>
<evidence type="ECO:0000259" key="3">
    <source>
        <dbReference type="Pfam" id="PF25597"/>
    </source>
</evidence>
<gene>
    <name evidence="4" type="ORF">OSB04_002637</name>
</gene>
<feature type="region of interest" description="Disordered" evidence="1">
    <location>
        <begin position="67"/>
        <end position="87"/>
    </location>
</feature>
<evidence type="ECO:0000256" key="1">
    <source>
        <dbReference type="SAM" id="MobiDB-lite"/>
    </source>
</evidence>
<proteinExistence type="predicted"/>
<dbReference type="InterPro" id="IPR057670">
    <property type="entry name" value="SH3_retrovirus"/>
</dbReference>
<accession>A0AA38U5W2</accession>
<feature type="region of interest" description="Disordered" evidence="1">
    <location>
        <begin position="177"/>
        <end position="212"/>
    </location>
</feature>
<dbReference type="Proteomes" id="UP001172457">
    <property type="component" value="Chromosome 1"/>
</dbReference>